<name>A0ABU1BS96_9BURK</name>
<organism evidence="2 3">
    <name type="scientific">Keguizhuia sedimenti</name>
    <dbReference type="NCBI Taxonomy" id="3064264"/>
    <lineage>
        <taxon>Bacteria</taxon>
        <taxon>Pseudomonadati</taxon>
        <taxon>Pseudomonadota</taxon>
        <taxon>Betaproteobacteria</taxon>
        <taxon>Burkholderiales</taxon>
        <taxon>Oxalobacteraceae</taxon>
        <taxon>Keguizhuia</taxon>
    </lineage>
</organism>
<sequence length="320" mass="36161">MKARLILLFLYCLAMASPHSAAAEKRLFRFAIVAPASQMQSRDNDSADLLAALDKAKLAFVVAHGIKSADEPCTDELYNSRKELFEQSENALIPSLTADDWTDCLNSSGKPAAVERLNRVRELFFSEKKSFGQSKLPLVRQSITPQFRSYSENSRWRYRNVLFATVHLPQNNNNYVSEAGRNNEFEDRHIANRDWLQKLFIFAKRKKMDGIVLFSDGNPLAIPSPETTMKSKARRDGFLEVRKQLLKLASGFSGKILIVHRQKAGRRASEQSTSRIRWTRNIGETEADAGISMISVTTAPMLFMLEEAAKKKDLSTNDQP</sequence>
<keyword evidence="1" id="KW-0732">Signal</keyword>
<comment type="caution">
    <text evidence="2">The sequence shown here is derived from an EMBL/GenBank/DDBJ whole genome shotgun (WGS) entry which is preliminary data.</text>
</comment>
<feature type="chain" id="PRO_5045724326" evidence="1">
    <location>
        <begin position="23"/>
        <end position="320"/>
    </location>
</feature>
<reference evidence="2 3" key="1">
    <citation type="submission" date="2023-08" db="EMBL/GenBank/DDBJ databases">
        <title>Oxalobacteraceae gen .nov., isolated from river sludge outside the plant.</title>
        <authorList>
            <person name="Zhao S.Y."/>
        </authorList>
    </citation>
    <scope>NUCLEOTIDE SEQUENCE [LARGE SCALE GENOMIC DNA]</scope>
    <source>
        <strain evidence="2 3">R-40</strain>
    </source>
</reference>
<evidence type="ECO:0000256" key="1">
    <source>
        <dbReference type="SAM" id="SignalP"/>
    </source>
</evidence>
<gene>
    <name evidence="2" type="ORF">Q8A64_15150</name>
</gene>
<dbReference type="RefSeq" id="WP_338437697.1">
    <property type="nucleotide sequence ID" value="NZ_JAUYVH010000012.1"/>
</dbReference>
<feature type="signal peptide" evidence="1">
    <location>
        <begin position="1"/>
        <end position="22"/>
    </location>
</feature>
<accession>A0ABU1BS96</accession>
<protein>
    <submittedName>
        <fullName evidence="2">Uncharacterized protein</fullName>
    </submittedName>
</protein>
<dbReference type="Proteomes" id="UP001225596">
    <property type="component" value="Unassembled WGS sequence"/>
</dbReference>
<evidence type="ECO:0000313" key="3">
    <source>
        <dbReference type="Proteomes" id="UP001225596"/>
    </source>
</evidence>
<proteinExistence type="predicted"/>
<evidence type="ECO:0000313" key="2">
    <source>
        <dbReference type="EMBL" id="MDQ9171749.1"/>
    </source>
</evidence>
<keyword evidence="3" id="KW-1185">Reference proteome</keyword>
<dbReference type="EMBL" id="JAUYVH010000012">
    <property type="protein sequence ID" value="MDQ9171749.1"/>
    <property type="molecule type" value="Genomic_DNA"/>
</dbReference>